<dbReference type="GO" id="GO:0005737">
    <property type="term" value="C:cytoplasm"/>
    <property type="evidence" value="ECO:0007669"/>
    <property type="project" value="UniProtKB-SubCell"/>
</dbReference>
<evidence type="ECO:0000256" key="3">
    <source>
        <dbReference type="HAMAP-Rule" id="MF_01384"/>
    </source>
</evidence>
<dbReference type="InterPro" id="IPR002669">
    <property type="entry name" value="UreD"/>
</dbReference>
<proteinExistence type="inferred from homology"/>
<dbReference type="PANTHER" id="PTHR33643:SF1">
    <property type="entry name" value="UREASE ACCESSORY PROTEIN D"/>
    <property type="match status" value="1"/>
</dbReference>
<accession>A0A161Q2M9</accession>
<dbReference type="HAMAP" id="MF_01384">
    <property type="entry name" value="UreD"/>
    <property type="match status" value="1"/>
</dbReference>
<keyword evidence="3" id="KW-0996">Nickel insertion</keyword>
<comment type="subcellular location">
    <subcellularLocation>
        <location evidence="3">Cytoplasm</location>
    </subcellularLocation>
</comment>
<dbReference type="OrthoDB" id="9798842at2"/>
<sequence>MQIPKDDAARARRAALDHGRLTLVMGPAPTARRGLRDLVQQVPYRALFPHADPGEPPMVVVTSTSGGIVGGDRLGLDVTVEDGARLLLMPQAAERVYRTTGPVSTVDNLFRVGSGARFEWLPQETIIYDQARFERRTRLVLADQTSRALIGEMLVLGRTAHGESVRSARLRDAWAVERAGRLVLADAFDLAEEDFAAAIASPSALGGMTAIAGFCGIGSPGEAAGQALRDRLRQELEDAEGPEPAFGTKHASNVTGSAADPDALTRPIVGIGLVDGCLVVRMAGGDAARLKRVFDRLWVVARSELLHHPPRLPRIRRG</sequence>
<evidence type="ECO:0000313" key="5">
    <source>
        <dbReference type="Proteomes" id="UP000075787"/>
    </source>
</evidence>
<dbReference type="GO" id="GO:0016151">
    <property type="term" value="F:nickel cation binding"/>
    <property type="evidence" value="ECO:0007669"/>
    <property type="project" value="UniProtKB-UniRule"/>
</dbReference>
<comment type="function">
    <text evidence="3">Required for maturation of urease via the functional incorporation of the urease nickel metallocenter.</text>
</comment>
<name>A0A161Q2M9_9PROT</name>
<evidence type="ECO:0000256" key="1">
    <source>
        <dbReference type="ARBA" id="ARBA00007177"/>
    </source>
</evidence>
<gene>
    <name evidence="3" type="primary">ureD</name>
    <name evidence="4" type="ORF">AUP44_06575</name>
</gene>
<protein>
    <recommendedName>
        <fullName evidence="3">Urease accessory protein UreD</fullName>
    </recommendedName>
</protein>
<keyword evidence="3" id="KW-0963">Cytoplasm</keyword>
<evidence type="ECO:0000313" key="4">
    <source>
        <dbReference type="EMBL" id="KYO51872.1"/>
    </source>
</evidence>
<dbReference type="Proteomes" id="UP000075787">
    <property type="component" value="Unassembled WGS sequence"/>
</dbReference>
<dbReference type="Pfam" id="PF01774">
    <property type="entry name" value="UreD"/>
    <property type="match status" value="1"/>
</dbReference>
<comment type="subunit">
    <text evidence="3">UreD, UreF and UreG form a complex that acts as a GTP-hydrolysis-dependent molecular chaperone, activating the urease apoprotein by helping to assemble the nickel containing metallocenter of UreC. The UreE protein probably delivers the nickel.</text>
</comment>
<dbReference type="RefSeq" id="WP_062764947.1">
    <property type="nucleotide sequence ID" value="NZ_CP121045.1"/>
</dbReference>
<reference evidence="4 5" key="1">
    <citation type="submission" date="2015-12" db="EMBL/GenBank/DDBJ databases">
        <title>Genome sequence of Tistrella mobilis MCCC 1A02139.</title>
        <authorList>
            <person name="Lu L."/>
            <person name="Lai Q."/>
            <person name="Shao Z."/>
            <person name="Qian P."/>
        </authorList>
    </citation>
    <scope>NUCLEOTIDE SEQUENCE [LARGE SCALE GENOMIC DNA]</scope>
    <source>
        <strain evidence="4 5">MCCC 1A02139</strain>
    </source>
</reference>
<dbReference type="EMBL" id="LPZR01000164">
    <property type="protein sequence ID" value="KYO51872.1"/>
    <property type="molecule type" value="Genomic_DNA"/>
</dbReference>
<comment type="similarity">
    <text evidence="1 3">Belongs to the UreD family.</text>
</comment>
<keyword evidence="2 3" id="KW-0143">Chaperone</keyword>
<dbReference type="AlphaFoldDB" id="A0A161Q2M9"/>
<organism evidence="4 5">
    <name type="scientific">Tistrella mobilis</name>
    <dbReference type="NCBI Taxonomy" id="171437"/>
    <lineage>
        <taxon>Bacteria</taxon>
        <taxon>Pseudomonadati</taxon>
        <taxon>Pseudomonadota</taxon>
        <taxon>Alphaproteobacteria</taxon>
        <taxon>Geminicoccales</taxon>
        <taxon>Geminicoccaceae</taxon>
        <taxon>Tistrella</taxon>
    </lineage>
</organism>
<comment type="caution">
    <text evidence="4">The sequence shown here is derived from an EMBL/GenBank/DDBJ whole genome shotgun (WGS) entry which is preliminary data.</text>
</comment>
<dbReference type="GeneID" id="97241833"/>
<dbReference type="PANTHER" id="PTHR33643">
    <property type="entry name" value="UREASE ACCESSORY PROTEIN D"/>
    <property type="match status" value="1"/>
</dbReference>
<evidence type="ECO:0000256" key="2">
    <source>
        <dbReference type="ARBA" id="ARBA00023186"/>
    </source>
</evidence>